<dbReference type="GO" id="GO:0000160">
    <property type="term" value="P:phosphorelay signal transduction system"/>
    <property type="evidence" value="ECO:0007669"/>
    <property type="project" value="InterPro"/>
</dbReference>
<evidence type="ECO:0000256" key="1">
    <source>
        <dbReference type="ARBA" id="ARBA00022553"/>
    </source>
</evidence>
<evidence type="ECO:0000256" key="2">
    <source>
        <dbReference type="PROSITE-ProRule" id="PRU00169"/>
    </source>
</evidence>
<keyword evidence="5" id="KW-1185">Reference proteome</keyword>
<dbReference type="SMART" id="SM00448">
    <property type="entry name" value="REC"/>
    <property type="match status" value="1"/>
</dbReference>
<dbReference type="EMBL" id="CP062983">
    <property type="protein sequence ID" value="QPC83858.1"/>
    <property type="molecule type" value="Genomic_DNA"/>
</dbReference>
<feature type="modified residue" description="4-aspartylphosphate" evidence="2">
    <location>
        <position position="55"/>
    </location>
</feature>
<dbReference type="PROSITE" id="PS50110">
    <property type="entry name" value="RESPONSE_REGULATORY"/>
    <property type="match status" value="1"/>
</dbReference>
<dbReference type="PANTHER" id="PTHR44591:SF3">
    <property type="entry name" value="RESPONSE REGULATORY DOMAIN-CONTAINING PROTEIN"/>
    <property type="match status" value="1"/>
</dbReference>
<keyword evidence="1 2" id="KW-0597">Phosphoprotein</keyword>
<reference evidence="4 5" key="1">
    <citation type="submission" date="2020-02" db="EMBL/GenBank/DDBJ databases">
        <authorList>
            <person name="Zheng R.K."/>
            <person name="Sun C.M."/>
        </authorList>
    </citation>
    <scope>NUCLEOTIDE SEQUENCE [LARGE SCALE GENOMIC DNA]</scope>
    <source>
        <strain evidence="5">rifampicinis</strain>
    </source>
</reference>
<dbReference type="Gene3D" id="3.40.50.2300">
    <property type="match status" value="1"/>
</dbReference>
<feature type="domain" description="Response regulatory" evidence="3">
    <location>
        <begin position="5"/>
        <end position="119"/>
    </location>
</feature>
<evidence type="ECO:0000259" key="3">
    <source>
        <dbReference type="PROSITE" id="PS50110"/>
    </source>
</evidence>
<protein>
    <submittedName>
        <fullName evidence="4">Response regulator</fullName>
    </submittedName>
</protein>
<dbReference type="Pfam" id="PF00072">
    <property type="entry name" value="Response_reg"/>
    <property type="match status" value="1"/>
</dbReference>
<dbReference type="PANTHER" id="PTHR44591">
    <property type="entry name" value="STRESS RESPONSE REGULATOR PROTEIN 1"/>
    <property type="match status" value="1"/>
</dbReference>
<name>A0A7S8EBS2_9CHLR</name>
<dbReference type="AlphaFoldDB" id="A0A7S8EBS2"/>
<dbReference type="RefSeq" id="WP_195171922.1">
    <property type="nucleotide sequence ID" value="NZ_CP062983.1"/>
</dbReference>
<proteinExistence type="predicted"/>
<gene>
    <name evidence="4" type="ORF">G4Y79_05620</name>
</gene>
<dbReference type="InterPro" id="IPR001789">
    <property type="entry name" value="Sig_transdc_resp-reg_receiver"/>
</dbReference>
<dbReference type="InterPro" id="IPR050595">
    <property type="entry name" value="Bact_response_regulator"/>
</dbReference>
<evidence type="ECO:0000313" key="5">
    <source>
        <dbReference type="Proteomes" id="UP000594468"/>
    </source>
</evidence>
<dbReference type="SUPFAM" id="SSF52172">
    <property type="entry name" value="CheY-like"/>
    <property type="match status" value="1"/>
</dbReference>
<evidence type="ECO:0000313" key="4">
    <source>
        <dbReference type="EMBL" id="QPC83858.1"/>
    </source>
</evidence>
<dbReference type="Proteomes" id="UP000594468">
    <property type="component" value="Chromosome"/>
</dbReference>
<dbReference type="CDD" id="cd17546">
    <property type="entry name" value="REC_hyHK_CKI1_RcsC-like"/>
    <property type="match status" value="1"/>
</dbReference>
<dbReference type="InterPro" id="IPR011006">
    <property type="entry name" value="CheY-like_superfamily"/>
</dbReference>
<organism evidence="4 5">
    <name type="scientific">Phototrophicus methaneseepsis</name>
    <dbReference type="NCBI Taxonomy" id="2710758"/>
    <lineage>
        <taxon>Bacteria</taxon>
        <taxon>Bacillati</taxon>
        <taxon>Chloroflexota</taxon>
        <taxon>Candidatus Thermofontia</taxon>
        <taxon>Phototrophicales</taxon>
        <taxon>Phototrophicaceae</taxon>
        <taxon>Phototrophicus</taxon>
    </lineage>
</organism>
<sequence>MESIHALIIDDDAYNVYVMERFLDKENISYTTIGDTSSLEDELSKCGEVDLILLDLEMPYKDGYEAIEILRIHFGSMVPIIACTVHTAEINRARKIGFSGFIAKPLDMDRFSDQISRILKGEEIWEAR</sequence>
<dbReference type="KEGG" id="pmet:G4Y79_05620"/>
<accession>A0A7S8EBS2</accession>